<reference evidence="2" key="1">
    <citation type="journal article" date="2020" name="Stud. Mycol.">
        <title>101 Dothideomycetes genomes: a test case for predicting lifestyles and emergence of pathogens.</title>
        <authorList>
            <person name="Haridas S."/>
            <person name="Albert R."/>
            <person name="Binder M."/>
            <person name="Bloem J."/>
            <person name="Labutti K."/>
            <person name="Salamov A."/>
            <person name="Andreopoulos B."/>
            <person name="Baker S."/>
            <person name="Barry K."/>
            <person name="Bills G."/>
            <person name="Bluhm B."/>
            <person name="Cannon C."/>
            <person name="Castanera R."/>
            <person name="Culley D."/>
            <person name="Daum C."/>
            <person name="Ezra D."/>
            <person name="Gonzalez J."/>
            <person name="Henrissat B."/>
            <person name="Kuo A."/>
            <person name="Liang C."/>
            <person name="Lipzen A."/>
            <person name="Lutzoni F."/>
            <person name="Magnuson J."/>
            <person name="Mondo S."/>
            <person name="Nolan M."/>
            <person name="Ohm R."/>
            <person name="Pangilinan J."/>
            <person name="Park H.-J."/>
            <person name="Ramirez L."/>
            <person name="Alfaro M."/>
            <person name="Sun H."/>
            <person name="Tritt A."/>
            <person name="Yoshinaga Y."/>
            <person name="Zwiers L.-H."/>
            <person name="Turgeon B."/>
            <person name="Goodwin S."/>
            <person name="Spatafora J."/>
            <person name="Crous P."/>
            <person name="Grigoriev I."/>
        </authorList>
    </citation>
    <scope>NUCLEOTIDE SEQUENCE</scope>
    <source>
        <strain evidence="2">CBS 133067</strain>
    </source>
</reference>
<feature type="region of interest" description="Disordered" evidence="1">
    <location>
        <begin position="223"/>
        <end position="293"/>
    </location>
</feature>
<feature type="compositionally biased region" description="Basic residues" evidence="1">
    <location>
        <begin position="145"/>
        <end position="156"/>
    </location>
</feature>
<feature type="region of interest" description="Disordered" evidence="1">
    <location>
        <begin position="35"/>
        <end position="120"/>
    </location>
</feature>
<feature type="region of interest" description="Disordered" evidence="1">
    <location>
        <begin position="1"/>
        <end position="21"/>
    </location>
</feature>
<organism evidence="2 3">
    <name type="scientific">Rhizodiscina lignyota</name>
    <dbReference type="NCBI Taxonomy" id="1504668"/>
    <lineage>
        <taxon>Eukaryota</taxon>
        <taxon>Fungi</taxon>
        <taxon>Dikarya</taxon>
        <taxon>Ascomycota</taxon>
        <taxon>Pezizomycotina</taxon>
        <taxon>Dothideomycetes</taxon>
        <taxon>Pleosporomycetidae</taxon>
        <taxon>Aulographales</taxon>
        <taxon>Rhizodiscinaceae</taxon>
        <taxon>Rhizodiscina</taxon>
    </lineage>
</organism>
<dbReference type="Proteomes" id="UP000799772">
    <property type="component" value="Unassembled WGS sequence"/>
</dbReference>
<protein>
    <submittedName>
        <fullName evidence="2">Uncharacterized protein</fullName>
    </submittedName>
</protein>
<evidence type="ECO:0000313" key="2">
    <source>
        <dbReference type="EMBL" id="KAF2104913.1"/>
    </source>
</evidence>
<feature type="region of interest" description="Disordered" evidence="1">
    <location>
        <begin position="447"/>
        <end position="477"/>
    </location>
</feature>
<gene>
    <name evidence="2" type="ORF">NA57DRAFT_71114</name>
</gene>
<dbReference type="InterPro" id="IPR034443">
    <property type="entry name" value="PB1A10.08"/>
</dbReference>
<feature type="compositionally biased region" description="Basic and acidic residues" evidence="1">
    <location>
        <begin position="396"/>
        <end position="406"/>
    </location>
</feature>
<comment type="caution">
    <text evidence="2">The sequence shown here is derived from an EMBL/GenBank/DDBJ whole genome shotgun (WGS) entry which is preliminary data.</text>
</comment>
<dbReference type="OrthoDB" id="4181307at2759"/>
<dbReference type="AlphaFoldDB" id="A0A9P4IRV6"/>
<proteinExistence type="predicted"/>
<evidence type="ECO:0000313" key="3">
    <source>
        <dbReference type="Proteomes" id="UP000799772"/>
    </source>
</evidence>
<keyword evidence="3" id="KW-1185">Reference proteome</keyword>
<accession>A0A9P4IRV6</accession>
<evidence type="ECO:0000256" key="1">
    <source>
        <dbReference type="SAM" id="MobiDB-lite"/>
    </source>
</evidence>
<feature type="region of interest" description="Disordered" evidence="1">
    <location>
        <begin position="371"/>
        <end position="406"/>
    </location>
</feature>
<feature type="compositionally biased region" description="Low complexity" evidence="1">
    <location>
        <begin position="223"/>
        <end position="234"/>
    </location>
</feature>
<feature type="region of interest" description="Disordered" evidence="1">
    <location>
        <begin position="133"/>
        <end position="156"/>
    </location>
</feature>
<feature type="compositionally biased region" description="Basic and acidic residues" evidence="1">
    <location>
        <begin position="48"/>
        <end position="64"/>
    </location>
</feature>
<sequence length="568" mass="62249">MMVPRAYTLQRRQSKGDVKVSEKGISFGSALEIPRPRSAPVVVTTKKVQKEEKMIRGDKDDGRSRPTTPTRMASEPVSVPSKPVVIPPRSPSLTAAGSPRRRNNSGSRRSSRPVDDRHNSRAIPASVAALLAVTSIPPPNPNASQRRRTSGTRAFHKTSIDDLLQEWREDDYGSSSNSLGAGSPMDILLERADESDIEDVSGRSLSLLDNSMADNCDYLSSRSVSSDSIPSIPDLVHEDRSPASLIDPRTPSIRSRRVGGSAESRSWKDKIVSSPAAEECHHDHPLLSSPTLEESPMGGFLDFNASLLSAQRSKSSARAQPKSSFKSNLTASLNAFASSFRSFSNFTAPSIPPDDLLSRSFFAPTSPQRFATEMRPKSSDGIPDPALRRYLNPTPRPERERQAHQRRLSLEEQHISDLSLHQEPDFAAAVNASSSLNAAIEFEGPMIPMQTYGPGPRGSVRGKRNKRLPPTPTSKNLNTEAGRIAKAGLLSDEVLRQREPRENSDFLRVIVLEMNMRREGKLDAKGLGRAKVWLPPRKAIMAARQEEEAVGGMKKIPVRWVGVAIDDA</sequence>
<dbReference type="EMBL" id="ML978121">
    <property type="protein sequence ID" value="KAF2104913.1"/>
    <property type="molecule type" value="Genomic_DNA"/>
</dbReference>
<dbReference type="PANTHER" id="PTHR42051:SF1">
    <property type="entry name" value="MEIOTICALLY UP-REGULATED PROTEIN PB1A10.08"/>
    <property type="match status" value="1"/>
</dbReference>
<dbReference type="PANTHER" id="PTHR42051">
    <property type="entry name" value="MEIOTICALLY UP-REGULATED PROTEIN PB1A10.08"/>
    <property type="match status" value="1"/>
</dbReference>
<name>A0A9P4IRV6_9PEZI</name>